<feature type="compositionally biased region" description="Basic and acidic residues" evidence="1">
    <location>
        <begin position="125"/>
        <end position="144"/>
    </location>
</feature>
<evidence type="ECO:0000256" key="1">
    <source>
        <dbReference type="SAM" id="MobiDB-lite"/>
    </source>
</evidence>
<dbReference type="Proteomes" id="UP000288024">
    <property type="component" value="Unassembled WGS sequence"/>
</dbReference>
<proteinExistence type="predicted"/>
<dbReference type="EMBL" id="RZTZ01000002">
    <property type="protein sequence ID" value="RVT65071.1"/>
    <property type="molecule type" value="Genomic_DNA"/>
</dbReference>
<keyword evidence="3" id="KW-1185">Reference proteome</keyword>
<gene>
    <name evidence="2" type="ORF">EM808_06050</name>
</gene>
<evidence type="ECO:0000313" key="3">
    <source>
        <dbReference type="Proteomes" id="UP000288024"/>
    </source>
</evidence>
<name>A0A437KD95_9BACI</name>
<dbReference type="InterPro" id="IPR014717">
    <property type="entry name" value="Transl_elong_EF1B/ribsomal_bS6"/>
</dbReference>
<protein>
    <submittedName>
        <fullName evidence="2">Pilus assembly protein PilO</fullName>
    </submittedName>
</protein>
<sequence length="253" mass="28301">MRFSENRSLFLFLLSAVIILGAGAYTYYAYLQPLATKVNTKETELQLVKQQVSILDSKIKAAKESTKTSTVQLQQQVPVKRLLEQALLQIEKAEIISDTNLIEIKLNGTDSDETVTEEDLTTADKAIDDANKSDNEASDKKAADAETTLPNGIKKTTINILGEANTYFDLEKLLEQLQSSKRIMDIDSLKITGTKEVMEVEDNDQKIEFEMTLSIYYYPELEDLINDLPSMESPASADRKNPFAGVSTEENDK</sequence>
<dbReference type="Gene3D" id="3.30.70.60">
    <property type="match status" value="1"/>
</dbReference>
<reference evidence="2 3" key="1">
    <citation type="submission" date="2019-01" db="EMBL/GenBank/DDBJ databases">
        <title>Bacillus sp. M5HDSG1-1, whole genome shotgun sequence.</title>
        <authorList>
            <person name="Tuo L."/>
        </authorList>
    </citation>
    <scope>NUCLEOTIDE SEQUENCE [LARGE SCALE GENOMIC DNA]</scope>
    <source>
        <strain evidence="2 3">M5HDSG1-1</strain>
    </source>
</reference>
<feature type="region of interest" description="Disordered" evidence="1">
    <location>
        <begin position="113"/>
        <end position="144"/>
    </location>
</feature>
<accession>A0A437KD95</accession>
<dbReference type="AlphaFoldDB" id="A0A437KD95"/>
<evidence type="ECO:0000313" key="2">
    <source>
        <dbReference type="EMBL" id="RVT65071.1"/>
    </source>
</evidence>
<feature type="region of interest" description="Disordered" evidence="1">
    <location>
        <begin position="228"/>
        <end position="253"/>
    </location>
</feature>
<organism evidence="2 3">
    <name type="scientific">Niallia taxi</name>
    <dbReference type="NCBI Taxonomy" id="2499688"/>
    <lineage>
        <taxon>Bacteria</taxon>
        <taxon>Bacillati</taxon>
        <taxon>Bacillota</taxon>
        <taxon>Bacilli</taxon>
        <taxon>Bacillales</taxon>
        <taxon>Bacillaceae</taxon>
        <taxon>Niallia</taxon>
    </lineage>
</organism>
<dbReference type="GeneID" id="87616103"/>
<dbReference type="RefSeq" id="WP_127737261.1">
    <property type="nucleotide sequence ID" value="NZ_CAJCKN010000023.1"/>
</dbReference>
<comment type="caution">
    <text evidence="2">The sequence shown here is derived from an EMBL/GenBank/DDBJ whole genome shotgun (WGS) entry which is preliminary data.</text>
</comment>